<organism evidence="2">
    <name type="scientific">Oryza sativa subsp. japonica</name>
    <name type="common">Rice</name>
    <dbReference type="NCBI Taxonomy" id="39947"/>
    <lineage>
        <taxon>Eukaryota</taxon>
        <taxon>Viridiplantae</taxon>
        <taxon>Streptophyta</taxon>
        <taxon>Embryophyta</taxon>
        <taxon>Tracheophyta</taxon>
        <taxon>Spermatophyta</taxon>
        <taxon>Magnoliopsida</taxon>
        <taxon>Liliopsida</taxon>
        <taxon>Poales</taxon>
        <taxon>Poaceae</taxon>
        <taxon>BOP clade</taxon>
        <taxon>Oryzoideae</taxon>
        <taxon>Oryzeae</taxon>
        <taxon>Oryzinae</taxon>
        <taxon>Oryza</taxon>
        <taxon>Oryza sativa</taxon>
    </lineage>
</organism>
<dbReference type="AlphaFoldDB" id="Q5JN71"/>
<dbReference type="EMBL" id="AP003230">
    <property type="protein sequence ID" value="BAD87086.1"/>
    <property type="molecule type" value="Genomic_DNA"/>
</dbReference>
<feature type="region of interest" description="Disordered" evidence="1">
    <location>
        <begin position="267"/>
        <end position="305"/>
    </location>
</feature>
<dbReference type="Proteomes" id="UP000817658">
    <property type="component" value="Chromosome 1"/>
</dbReference>
<accession>Q5JN71</accession>
<reference evidence="2" key="1">
    <citation type="journal article" date="2002" name="Nature">
        <title>The genome sequence and structure of rice chromosome 1.</title>
        <authorList>
            <person name="Sasaki T."/>
            <person name="Matsumoto T."/>
            <person name="Yamamoto K."/>
            <person name="Sakata K."/>
            <person name="Baba T."/>
            <person name="Katayose Y."/>
            <person name="Wu J."/>
            <person name="Niimura Y."/>
            <person name="Cheng Z."/>
            <person name="Nagamura Y."/>
            <person name="Antonio B.A."/>
            <person name="Kanamori H."/>
            <person name="Hosokawa S."/>
            <person name="Masukawa M."/>
            <person name="Arikawa K."/>
            <person name="Chiden Y."/>
            <person name="Hayashi M."/>
            <person name="Okamoto M."/>
            <person name="Ando T."/>
            <person name="Aoki H."/>
            <person name="Arita K."/>
            <person name="Hamada M."/>
            <person name="Harada C."/>
            <person name="Hijishita S."/>
            <person name="Honda M."/>
            <person name="Ichikawa Y."/>
            <person name="Idonuma A."/>
            <person name="Iijima M."/>
            <person name="Ikeda M."/>
            <person name="Ikeno M."/>
            <person name="Itoh S."/>
            <person name="Itoh T."/>
            <person name="Itoh Y."/>
            <person name="Itoh Y."/>
            <person name="Iwabuchi A."/>
            <person name="Kamiya K."/>
            <person name="Karasawa W."/>
            <person name="Katagiri S."/>
            <person name="Kikuta A."/>
            <person name="Kobayashi N."/>
            <person name="Kono I."/>
            <person name="Machita K."/>
            <person name="Maehara T."/>
            <person name="Mizuno H."/>
            <person name="Mizubayashi T."/>
            <person name="Mukai Y."/>
            <person name="Nagasaki H."/>
            <person name="Nakashima M."/>
            <person name="Nakama Y."/>
            <person name="Nakamichi Y."/>
            <person name="Nakamura M."/>
            <person name="Namiki N."/>
            <person name="Negishi M."/>
            <person name="Ohta I."/>
            <person name="Ono N."/>
            <person name="Saji S."/>
            <person name="Sakai K."/>
            <person name="Shibata M."/>
            <person name="Shimokawa T."/>
            <person name="Shomura A."/>
            <person name="Song J."/>
            <person name="Takazaki Y."/>
            <person name="Terasawa K."/>
            <person name="Tsuji K."/>
            <person name="Waki K."/>
            <person name="Yamagata H."/>
            <person name="Yamane H."/>
            <person name="Yoshiki S."/>
            <person name="Yoshihara R."/>
            <person name="Yukawa K."/>
            <person name="Zhong H."/>
            <person name="Iwama H."/>
            <person name="Endo T."/>
            <person name="Ito H."/>
            <person name="Hahn J.H."/>
            <person name="Kim H.I."/>
            <person name="Eun M.Y."/>
            <person name="Yano M."/>
            <person name="Jiang J."/>
            <person name="Gojobori T."/>
        </authorList>
    </citation>
    <scope>NUCLEOTIDE SEQUENCE [LARGE SCALE GENOMIC DNA]</scope>
</reference>
<gene>
    <name evidence="2" type="primary">P0031D02.35</name>
</gene>
<name>Q5JN71_ORYSJ</name>
<sequence length="407" mass="43360">MTVAVRIEDRVVIGDPFPLLRNSPPSRLLSRLPSENQIQGGAMGDGGKAAGDDGYATAAAKMAAAVFAPGVPRCAPGLYGDGMKRRPGRRRRIGCGGARRSAASSLATDRIAGGCGSPEEEDEGLAAGDFPARPMWLAIATTRLTPGKELVTAFNAYLMVLPSSPPQPSYPCLFNGPPGRTAVAFVLPPWKPRRHTVPALRCSHLSTLHTTPASMPTSSPPPRRPRRFHVALASHEPLCHVLHAPRQPPTASRAPSCRYPGLSPPHPLPCHGSSPDPAKGAASTSLPLPRRQHPPPSRRPTQTIVAGSSSMSGHLCRCSKSCHCSSPDPAEESMDLGDGTTSSTWVASEPPARMAPSGEIRSPVVVVLGASRLCRWPFGRLQGRRRRKDGWRRIFGRRPCRPLSVSP</sequence>
<feature type="region of interest" description="Disordered" evidence="1">
    <location>
        <begin position="329"/>
        <end position="356"/>
    </location>
</feature>
<evidence type="ECO:0000313" key="2">
    <source>
        <dbReference type="EMBL" id="BAD87086.1"/>
    </source>
</evidence>
<protein>
    <submittedName>
        <fullName evidence="2">Uncharacterized protein</fullName>
    </submittedName>
</protein>
<proteinExistence type="predicted"/>
<evidence type="ECO:0000256" key="1">
    <source>
        <dbReference type="SAM" id="MobiDB-lite"/>
    </source>
</evidence>